<evidence type="ECO:0000313" key="2">
    <source>
        <dbReference type="EMBL" id="RAV16651.1"/>
    </source>
</evidence>
<dbReference type="OrthoDB" id="2517335at2"/>
<evidence type="ECO:0000259" key="1">
    <source>
        <dbReference type="Pfam" id="PF13472"/>
    </source>
</evidence>
<evidence type="ECO:0000313" key="3">
    <source>
        <dbReference type="Proteomes" id="UP000250369"/>
    </source>
</evidence>
<name>A0A329M9I7_9BACL</name>
<dbReference type="SUPFAM" id="SSF52266">
    <property type="entry name" value="SGNH hydrolase"/>
    <property type="match status" value="1"/>
</dbReference>
<comment type="caution">
    <text evidence="2">The sequence shown here is derived from an EMBL/GenBank/DDBJ whole genome shotgun (WGS) entry which is preliminary data.</text>
</comment>
<protein>
    <recommendedName>
        <fullName evidence="1">SGNH hydrolase-type esterase domain-containing protein</fullName>
    </recommendedName>
</protein>
<dbReference type="InterPro" id="IPR013830">
    <property type="entry name" value="SGNH_hydro"/>
</dbReference>
<dbReference type="Proteomes" id="UP000250369">
    <property type="component" value="Unassembled WGS sequence"/>
</dbReference>
<dbReference type="Gene3D" id="3.40.50.1110">
    <property type="entry name" value="SGNH hydrolase"/>
    <property type="match status" value="1"/>
</dbReference>
<reference evidence="2 3" key="1">
    <citation type="journal article" date="2009" name="Int. J. Syst. Evol. Microbiol.">
        <title>Paenibacillus contaminans sp. nov., isolated from a contaminated laboratory plate.</title>
        <authorList>
            <person name="Chou J.H."/>
            <person name="Lee J.H."/>
            <person name="Lin M.C."/>
            <person name="Chang P.S."/>
            <person name="Arun A.B."/>
            <person name="Young C.C."/>
            <person name="Chen W.M."/>
        </authorList>
    </citation>
    <scope>NUCLEOTIDE SEQUENCE [LARGE SCALE GENOMIC DNA]</scope>
    <source>
        <strain evidence="2 3">CKOBP-6</strain>
    </source>
</reference>
<gene>
    <name evidence="2" type="ORF">DQG23_27825</name>
</gene>
<dbReference type="InterPro" id="IPR036514">
    <property type="entry name" value="SGNH_hydro_sf"/>
</dbReference>
<dbReference type="AlphaFoldDB" id="A0A329M9I7"/>
<proteinExistence type="predicted"/>
<sequence>MAVKWVEGLRVSQTAPAGLAVSVSPGVIEAYGRRMGVPGVERLVLTPPPLLQLRNHYYTLERQGEASPCGWDWSGRRGSNFKPYQMRMPGTLRVRSSEGLTEYEQDKDYVFDDYWGSVKAKPGGRLKVGDIVRLDYDVYTCRYILICVDAEGRFRAVEGDWRYGDETNLLLPDLPVPPHDAAVLASVFVPWGAEAVYERQSLVEYKETDGRAWQTTKGFEWECRHLDWRPRTYEVESCGEDKVGCSKAGSSDSTNAGGGKVVVRTADCAYGSAAGRGLVQPLNGNGEVDLPVAREDGLPVYWRVRLPWRRLLADFPQLRKAKVHTFPANIMDVRGRELTIGAAANEVPIEENDAANAEWWKALAGKRNIRLCFLGESTTYGGDWPLLIAKRLGGLLPGKRIEYANAADGGHSSVHGISHVKRTRSVGDPYDIVFIEYMINDTGCQSDDIDAAMTGIIDWVREHNPLALVVIVAGNGGNPMFLPHYSPAQFERVYELHRETARKKGAVFVGMYDHFCELERRGLYFMTELKENMINHPYLNTAIDGTRWDQLLADVFVRWTAGKLGQ</sequence>
<dbReference type="RefSeq" id="WP_113034311.1">
    <property type="nucleotide sequence ID" value="NZ_QMFB01000020.1"/>
</dbReference>
<organism evidence="2 3">
    <name type="scientific">Paenibacillus contaminans</name>
    <dbReference type="NCBI Taxonomy" id="450362"/>
    <lineage>
        <taxon>Bacteria</taxon>
        <taxon>Bacillati</taxon>
        <taxon>Bacillota</taxon>
        <taxon>Bacilli</taxon>
        <taxon>Bacillales</taxon>
        <taxon>Paenibacillaceae</taxon>
        <taxon>Paenibacillus</taxon>
    </lineage>
</organism>
<dbReference type="Pfam" id="PF13472">
    <property type="entry name" value="Lipase_GDSL_2"/>
    <property type="match status" value="1"/>
</dbReference>
<accession>A0A329M9I7</accession>
<feature type="domain" description="SGNH hydrolase-type esterase" evidence="1">
    <location>
        <begin position="373"/>
        <end position="518"/>
    </location>
</feature>
<keyword evidence="3" id="KW-1185">Reference proteome</keyword>
<dbReference type="CDD" id="cd00229">
    <property type="entry name" value="SGNH_hydrolase"/>
    <property type="match status" value="1"/>
</dbReference>
<dbReference type="EMBL" id="QMFB01000020">
    <property type="protein sequence ID" value="RAV16651.1"/>
    <property type="molecule type" value="Genomic_DNA"/>
</dbReference>